<evidence type="ECO:0000313" key="3">
    <source>
        <dbReference type="Proteomes" id="UP000237105"/>
    </source>
</evidence>
<dbReference type="AlphaFoldDB" id="A0A2P5A6N2"/>
<feature type="compositionally biased region" description="Basic and acidic residues" evidence="1">
    <location>
        <begin position="66"/>
        <end position="94"/>
    </location>
</feature>
<accession>A0A2P5A6N2</accession>
<evidence type="ECO:0000256" key="1">
    <source>
        <dbReference type="SAM" id="MobiDB-lite"/>
    </source>
</evidence>
<reference evidence="3" key="1">
    <citation type="submission" date="2016-06" db="EMBL/GenBank/DDBJ databases">
        <title>Parallel loss of symbiosis genes in relatives of nitrogen-fixing non-legume Parasponia.</title>
        <authorList>
            <person name="Van Velzen R."/>
            <person name="Holmer R."/>
            <person name="Bu F."/>
            <person name="Rutten L."/>
            <person name="Van Zeijl A."/>
            <person name="Liu W."/>
            <person name="Santuari L."/>
            <person name="Cao Q."/>
            <person name="Sharma T."/>
            <person name="Shen D."/>
            <person name="Roswanjaya Y."/>
            <person name="Wardhani T."/>
            <person name="Kalhor M.S."/>
            <person name="Jansen J."/>
            <person name="Van den Hoogen J."/>
            <person name="Gungor B."/>
            <person name="Hartog M."/>
            <person name="Hontelez J."/>
            <person name="Verver J."/>
            <person name="Yang W.-C."/>
            <person name="Schijlen E."/>
            <person name="Repin R."/>
            <person name="Schilthuizen M."/>
            <person name="Schranz E."/>
            <person name="Heidstra R."/>
            <person name="Miyata K."/>
            <person name="Fedorova E."/>
            <person name="Kohlen W."/>
            <person name="Bisseling T."/>
            <person name="Smit S."/>
            <person name="Geurts R."/>
        </authorList>
    </citation>
    <scope>NUCLEOTIDE SEQUENCE [LARGE SCALE GENOMIC DNA]</scope>
    <source>
        <strain evidence="3">cv. WU1-14</strain>
    </source>
</reference>
<feature type="region of interest" description="Disordered" evidence="1">
    <location>
        <begin position="26"/>
        <end position="94"/>
    </location>
</feature>
<gene>
    <name evidence="2" type="ORF">PanWU01x14_363310</name>
</gene>
<comment type="caution">
    <text evidence="2">The sequence shown here is derived from an EMBL/GenBank/DDBJ whole genome shotgun (WGS) entry which is preliminary data.</text>
</comment>
<name>A0A2P5A6N2_PARAD</name>
<keyword evidence="3" id="KW-1185">Reference proteome</keyword>
<organism evidence="2 3">
    <name type="scientific">Parasponia andersonii</name>
    <name type="common">Sponia andersonii</name>
    <dbReference type="NCBI Taxonomy" id="3476"/>
    <lineage>
        <taxon>Eukaryota</taxon>
        <taxon>Viridiplantae</taxon>
        <taxon>Streptophyta</taxon>
        <taxon>Embryophyta</taxon>
        <taxon>Tracheophyta</taxon>
        <taxon>Spermatophyta</taxon>
        <taxon>Magnoliopsida</taxon>
        <taxon>eudicotyledons</taxon>
        <taxon>Gunneridae</taxon>
        <taxon>Pentapetalae</taxon>
        <taxon>rosids</taxon>
        <taxon>fabids</taxon>
        <taxon>Rosales</taxon>
        <taxon>Cannabaceae</taxon>
        <taxon>Parasponia</taxon>
    </lineage>
</organism>
<feature type="compositionally biased region" description="Gly residues" evidence="1">
    <location>
        <begin position="49"/>
        <end position="58"/>
    </location>
</feature>
<proteinExistence type="predicted"/>
<protein>
    <submittedName>
        <fullName evidence="2">Uncharacterized protein</fullName>
    </submittedName>
</protein>
<dbReference type="Proteomes" id="UP000237105">
    <property type="component" value="Unassembled WGS sequence"/>
</dbReference>
<feature type="compositionally biased region" description="Low complexity" evidence="1">
    <location>
        <begin position="29"/>
        <end position="40"/>
    </location>
</feature>
<dbReference type="EMBL" id="JXTB01000851">
    <property type="protein sequence ID" value="PON32203.1"/>
    <property type="molecule type" value="Genomic_DNA"/>
</dbReference>
<sequence>MVAGVVVGDEKSETALMTFSVETAASSCTGPAAGHPGGTASSCQEVGGLNDGLGGGMASLGASAKSEQRESNDRREQGREERESEWEREPTWDK</sequence>
<evidence type="ECO:0000313" key="2">
    <source>
        <dbReference type="EMBL" id="PON32203.1"/>
    </source>
</evidence>